<proteinExistence type="predicted"/>
<gene>
    <name evidence="1" type="ORF">J2045_000915</name>
</gene>
<comment type="caution">
    <text evidence="1">The sequence shown here is derived from an EMBL/GenBank/DDBJ whole genome shotgun (WGS) entry which is preliminary data.</text>
</comment>
<name>A0ABU0G5C3_9HYPH</name>
<protein>
    <submittedName>
        <fullName evidence="1">Uncharacterized protein</fullName>
    </submittedName>
</protein>
<dbReference type="EMBL" id="JAUSUW010000002">
    <property type="protein sequence ID" value="MDQ0419902.1"/>
    <property type="molecule type" value="Genomic_DNA"/>
</dbReference>
<sequence length="71" mass="8219">MQITLAKSTFEATATGGLVHVRIGKLNLQAETWCRLRDFSKWDFFTEISPDGFGTRRAIIGPFELFMHWDR</sequence>
<accession>A0ABU0G5C3</accession>
<evidence type="ECO:0000313" key="1">
    <source>
        <dbReference type="EMBL" id="MDQ0419902.1"/>
    </source>
</evidence>
<reference evidence="1 2" key="1">
    <citation type="submission" date="2023-07" db="EMBL/GenBank/DDBJ databases">
        <title>Genomic Encyclopedia of Type Strains, Phase IV (KMG-IV): sequencing the most valuable type-strain genomes for metagenomic binning, comparative biology and taxonomic classification.</title>
        <authorList>
            <person name="Goeker M."/>
        </authorList>
    </citation>
    <scope>NUCLEOTIDE SEQUENCE [LARGE SCALE GENOMIC DNA]</scope>
    <source>
        <strain evidence="1 2">DSM 1111</strain>
    </source>
</reference>
<dbReference type="RefSeq" id="WP_307369872.1">
    <property type="nucleotide sequence ID" value="NZ_JAUSUW010000002.1"/>
</dbReference>
<organism evidence="1 2">
    <name type="scientific">Peteryoungia aggregata LMG 23059</name>
    <dbReference type="NCBI Taxonomy" id="1368425"/>
    <lineage>
        <taxon>Bacteria</taxon>
        <taxon>Pseudomonadati</taxon>
        <taxon>Pseudomonadota</taxon>
        <taxon>Alphaproteobacteria</taxon>
        <taxon>Hyphomicrobiales</taxon>
        <taxon>Rhizobiaceae</taxon>
        <taxon>Peteryoungia</taxon>
    </lineage>
</organism>
<dbReference type="Proteomes" id="UP001238496">
    <property type="component" value="Unassembled WGS sequence"/>
</dbReference>
<keyword evidence="2" id="KW-1185">Reference proteome</keyword>
<evidence type="ECO:0000313" key="2">
    <source>
        <dbReference type="Proteomes" id="UP001238496"/>
    </source>
</evidence>